<dbReference type="InterPro" id="IPR012318">
    <property type="entry name" value="HTH_CRP"/>
</dbReference>
<organism evidence="6 7">
    <name type="scientific">Thiorhodococcus fuscus</name>
    <dbReference type="NCBI Taxonomy" id="527200"/>
    <lineage>
        <taxon>Bacteria</taxon>
        <taxon>Pseudomonadati</taxon>
        <taxon>Pseudomonadota</taxon>
        <taxon>Gammaproteobacteria</taxon>
        <taxon>Chromatiales</taxon>
        <taxon>Chromatiaceae</taxon>
        <taxon>Thiorhodococcus</taxon>
    </lineage>
</organism>
<evidence type="ECO:0000259" key="4">
    <source>
        <dbReference type="PROSITE" id="PS50042"/>
    </source>
</evidence>
<evidence type="ECO:0000256" key="3">
    <source>
        <dbReference type="ARBA" id="ARBA00023163"/>
    </source>
</evidence>
<dbReference type="InterPro" id="IPR050397">
    <property type="entry name" value="Env_Response_Regulators"/>
</dbReference>
<dbReference type="InterPro" id="IPR036390">
    <property type="entry name" value="WH_DNA-bd_sf"/>
</dbReference>
<dbReference type="PANTHER" id="PTHR24567:SF28">
    <property type="entry name" value="LISTERIOLYSIN REGULATORY PROTEIN"/>
    <property type="match status" value="1"/>
</dbReference>
<keyword evidence="3" id="KW-0804">Transcription</keyword>
<sequence>MTKSVTLRDAWSGEANCLNCSLRTSVLFAGLQERDFERIHDPIDQFTLKPGNNLYHAGDRGDYMFTVRTGVLKLVQYLPDGGQRIVRIARPTDVLGLEAILDDAYHHDAVALQLTEVCRFPARLVRDLGAETPELHRELMARWQRALNEADAWLTELSTGSARQRVARLLLRLVRDRETSECHLFSREDMGAMLGVTTETTSRTIAEFKRQSLLVETTPNLFLLDIPNLRRIAED</sequence>
<protein>
    <submittedName>
        <fullName evidence="6">Crp/Fnr family transcriptional regulator</fullName>
    </submittedName>
</protein>
<keyword evidence="7" id="KW-1185">Reference proteome</keyword>
<evidence type="ECO:0000313" key="7">
    <source>
        <dbReference type="Proteomes" id="UP001597337"/>
    </source>
</evidence>
<evidence type="ECO:0000256" key="1">
    <source>
        <dbReference type="ARBA" id="ARBA00023015"/>
    </source>
</evidence>
<dbReference type="InterPro" id="IPR000595">
    <property type="entry name" value="cNMP-bd_dom"/>
</dbReference>
<dbReference type="Pfam" id="PF00027">
    <property type="entry name" value="cNMP_binding"/>
    <property type="match status" value="1"/>
</dbReference>
<feature type="domain" description="Cyclic nucleotide-binding" evidence="4">
    <location>
        <begin position="27"/>
        <end position="103"/>
    </location>
</feature>
<dbReference type="InterPro" id="IPR018490">
    <property type="entry name" value="cNMP-bd_dom_sf"/>
</dbReference>
<comment type="caution">
    <text evidence="6">The sequence shown here is derived from an EMBL/GenBank/DDBJ whole genome shotgun (WGS) entry which is preliminary data.</text>
</comment>
<keyword evidence="1" id="KW-0805">Transcription regulation</keyword>
<gene>
    <name evidence="6" type="ORF">ACFSJC_00520</name>
</gene>
<dbReference type="InterPro" id="IPR014710">
    <property type="entry name" value="RmlC-like_jellyroll"/>
</dbReference>
<dbReference type="CDD" id="cd00038">
    <property type="entry name" value="CAP_ED"/>
    <property type="match status" value="1"/>
</dbReference>
<evidence type="ECO:0000259" key="5">
    <source>
        <dbReference type="PROSITE" id="PS51063"/>
    </source>
</evidence>
<name>A0ABW4Y442_9GAMM</name>
<dbReference type="SUPFAM" id="SSF51206">
    <property type="entry name" value="cAMP-binding domain-like"/>
    <property type="match status" value="1"/>
</dbReference>
<dbReference type="PROSITE" id="PS50042">
    <property type="entry name" value="CNMP_BINDING_3"/>
    <property type="match status" value="1"/>
</dbReference>
<evidence type="ECO:0000313" key="6">
    <source>
        <dbReference type="EMBL" id="MFD2110320.1"/>
    </source>
</evidence>
<dbReference type="PANTHER" id="PTHR24567">
    <property type="entry name" value="CRP FAMILY TRANSCRIPTIONAL REGULATORY PROTEIN"/>
    <property type="match status" value="1"/>
</dbReference>
<reference evidence="7" key="1">
    <citation type="journal article" date="2019" name="Int. J. Syst. Evol. Microbiol.">
        <title>The Global Catalogue of Microorganisms (GCM) 10K type strain sequencing project: providing services to taxonomists for standard genome sequencing and annotation.</title>
        <authorList>
            <consortium name="The Broad Institute Genomics Platform"/>
            <consortium name="The Broad Institute Genome Sequencing Center for Infectious Disease"/>
            <person name="Wu L."/>
            <person name="Ma J."/>
        </authorList>
    </citation>
    <scope>NUCLEOTIDE SEQUENCE [LARGE SCALE GENOMIC DNA]</scope>
    <source>
        <strain evidence="7">KACC 12597</strain>
    </source>
</reference>
<dbReference type="SMART" id="SM00100">
    <property type="entry name" value="cNMP"/>
    <property type="match status" value="1"/>
</dbReference>
<dbReference type="Proteomes" id="UP001597337">
    <property type="component" value="Unassembled WGS sequence"/>
</dbReference>
<dbReference type="PROSITE" id="PS51063">
    <property type="entry name" value="HTH_CRP_2"/>
    <property type="match status" value="1"/>
</dbReference>
<dbReference type="InterPro" id="IPR036388">
    <property type="entry name" value="WH-like_DNA-bd_sf"/>
</dbReference>
<dbReference type="Gene3D" id="1.10.10.10">
    <property type="entry name" value="Winged helix-like DNA-binding domain superfamily/Winged helix DNA-binding domain"/>
    <property type="match status" value="1"/>
</dbReference>
<dbReference type="RefSeq" id="WP_386021644.1">
    <property type="nucleotide sequence ID" value="NZ_JBHUHX010000001.1"/>
</dbReference>
<dbReference type="EMBL" id="JBHUHX010000001">
    <property type="protein sequence ID" value="MFD2110320.1"/>
    <property type="molecule type" value="Genomic_DNA"/>
</dbReference>
<keyword evidence="2" id="KW-0238">DNA-binding</keyword>
<proteinExistence type="predicted"/>
<accession>A0ABW4Y442</accession>
<dbReference type="Pfam" id="PF13545">
    <property type="entry name" value="HTH_Crp_2"/>
    <property type="match status" value="1"/>
</dbReference>
<dbReference type="SUPFAM" id="SSF46785">
    <property type="entry name" value="Winged helix' DNA-binding domain"/>
    <property type="match status" value="1"/>
</dbReference>
<evidence type="ECO:0000256" key="2">
    <source>
        <dbReference type="ARBA" id="ARBA00023125"/>
    </source>
</evidence>
<dbReference type="Gene3D" id="2.60.120.10">
    <property type="entry name" value="Jelly Rolls"/>
    <property type="match status" value="1"/>
</dbReference>
<feature type="domain" description="HTH crp-type" evidence="5">
    <location>
        <begin position="160"/>
        <end position="227"/>
    </location>
</feature>